<accession>A0A177G5K4</accession>
<dbReference type="EMBL" id="LVHD01000032">
    <property type="protein sequence ID" value="OAG75613.1"/>
    <property type="molecule type" value="Genomic_DNA"/>
</dbReference>
<comment type="caution">
    <text evidence="1">The sequence shown here is derived from an EMBL/GenBank/DDBJ whole genome shotgun (WGS) entry which is preliminary data.</text>
</comment>
<reference evidence="1 2" key="1">
    <citation type="submission" date="2016-03" db="EMBL/GenBank/DDBJ databases">
        <title>Draft genome sequence of Acetobacter malorum CECT 7742, a strain isolated from strawberry vinegar.</title>
        <authorList>
            <person name="Sainz F."/>
            <person name="Mas A."/>
            <person name="Torija M.J."/>
        </authorList>
    </citation>
    <scope>NUCLEOTIDE SEQUENCE [LARGE SCALE GENOMIC DNA]</scope>
    <source>
        <strain evidence="1 2">CECT 7742</strain>
    </source>
</reference>
<dbReference type="Gene3D" id="3.40.50.300">
    <property type="entry name" value="P-loop containing nucleotide triphosphate hydrolases"/>
    <property type="match status" value="1"/>
</dbReference>
<protein>
    <submittedName>
        <fullName evidence="1">Uncharacterized protein</fullName>
    </submittedName>
</protein>
<name>A0A177G5K4_9PROT</name>
<gene>
    <name evidence="1" type="ORF">Amal_03227</name>
</gene>
<dbReference type="Proteomes" id="UP000077349">
    <property type="component" value="Unassembled WGS sequence"/>
</dbReference>
<dbReference type="SUPFAM" id="SSF52540">
    <property type="entry name" value="P-loop containing nucleoside triphosphate hydrolases"/>
    <property type="match status" value="1"/>
</dbReference>
<proteinExistence type="predicted"/>
<dbReference type="InterPro" id="IPR027417">
    <property type="entry name" value="P-loop_NTPase"/>
</dbReference>
<organism evidence="1 2">
    <name type="scientific">Acetobacter malorum</name>
    <dbReference type="NCBI Taxonomy" id="178901"/>
    <lineage>
        <taxon>Bacteria</taxon>
        <taxon>Pseudomonadati</taxon>
        <taxon>Pseudomonadota</taxon>
        <taxon>Alphaproteobacteria</taxon>
        <taxon>Acetobacterales</taxon>
        <taxon>Acetobacteraceae</taxon>
        <taxon>Acetobacter</taxon>
    </lineage>
</organism>
<dbReference type="PATRIC" id="fig|178901.16.peg.3440"/>
<sequence>MNDKASEFKIAMIAPSRIGKTSLVTAVLQDTKELLSGTPLSIRPADAKTSARINQHANQLRGSLREREFDAGAMSGTEASFEFNLSLNSPGQEENGLNLKLLDFPGGWLPNLLHGEGSEEQRKCAAFVRQASVLLLVVDASLIMEASSSREKRAIDSILNIAETEEIVEEWTKARHEIPTEPALVIICPVKCESYFADNGGSRDKSEELYQKIWQLYGNLVDTIIAEDPGEIEILYMPVDTVGCVEFSHADWADLDTTMPLFRPSFCVRGLSKQKVLGANDILLAVAKQIIHYQEKHKRKTAEISAEKAKEATQQAKNKGFWESIASIFVDTASDKAAKAARENADLAIKNATSTAELMQALASKKFGSRVKVISTSEAT</sequence>
<evidence type="ECO:0000313" key="1">
    <source>
        <dbReference type="EMBL" id="OAG75613.1"/>
    </source>
</evidence>
<evidence type="ECO:0000313" key="2">
    <source>
        <dbReference type="Proteomes" id="UP000077349"/>
    </source>
</evidence>
<dbReference type="AlphaFoldDB" id="A0A177G5K4"/>